<evidence type="ECO:0000259" key="2">
    <source>
        <dbReference type="PROSITE" id="PS50983"/>
    </source>
</evidence>
<comment type="caution">
    <text evidence="3">The sequence shown here is derived from an EMBL/GenBank/DDBJ whole genome shotgun (WGS) entry which is preliminary data.</text>
</comment>
<dbReference type="RefSeq" id="WP_184652311.1">
    <property type="nucleotide sequence ID" value="NZ_JACHFR010000002.1"/>
</dbReference>
<name>A0A840SHH9_9SPIR</name>
<evidence type="ECO:0000256" key="1">
    <source>
        <dbReference type="ARBA" id="ARBA00022729"/>
    </source>
</evidence>
<keyword evidence="4" id="KW-1185">Reference proteome</keyword>
<dbReference type="SUPFAM" id="SSF53807">
    <property type="entry name" value="Helical backbone' metal receptor"/>
    <property type="match status" value="1"/>
</dbReference>
<dbReference type="Proteomes" id="UP000578697">
    <property type="component" value="Unassembled WGS sequence"/>
</dbReference>
<dbReference type="InterPro" id="IPR050902">
    <property type="entry name" value="ABC_Transporter_SBP"/>
</dbReference>
<sequence length="274" mass="30596">MSTLLSVSCNKKGTENKLTITKAERIVVLCPSGAEILSTIGAEDHIVARTDFCDYPESLKQIPSIGGFSGDTLSIETILSYKPDFVYGSLGIHDTVKENLENLNIPVYLSETKDIEDILTEIEFMGSVTHHVEESQSVTRQLRIQIKSLNEKKNKNNSIPDVYWEVWNAPFMSAGKKSFINDVINLAGGKNIFSDVEDVYPIISEEAILSRNPDVIIIPVENGITINTLKKRAGWEQIKAVKNESVIFIDSNLFTRPGPRIIQAAEKLYDQLHK</sequence>
<evidence type="ECO:0000313" key="3">
    <source>
        <dbReference type="EMBL" id="MBB5218871.1"/>
    </source>
</evidence>
<accession>A0A840SHH9</accession>
<dbReference type="InterPro" id="IPR054828">
    <property type="entry name" value="Vit_B12_bind_prot"/>
</dbReference>
<dbReference type="Gene3D" id="3.40.50.1980">
    <property type="entry name" value="Nitrogenase molybdenum iron protein domain"/>
    <property type="match status" value="2"/>
</dbReference>
<proteinExistence type="predicted"/>
<dbReference type="InterPro" id="IPR002491">
    <property type="entry name" value="ABC_transptr_periplasmic_BD"/>
</dbReference>
<evidence type="ECO:0000313" key="4">
    <source>
        <dbReference type="Proteomes" id="UP000578697"/>
    </source>
</evidence>
<dbReference type="AlphaFoldDB" id="A0A840SHH9"/>
<dbReference type="Pfam" id="PF01497">
    <property type="entry name" value="Peripla_BP_2"/>
    <property type="match status" value="1"/>
</dbReference>
<protein>
    <submittedName>
        <fullName evidence="3">Iron complex transport system substrate-binding protein</fullName>
    </submittedName>
</protein>
<keyword evidence="1" id="KW-0732">Signal</keyword>
<dbReference type="CDD" id="cd01144">
    <property type="entry name" value="BtuF"/>
    <property type="match status" value="1"/>
</dbReference>
<organism evidence="3 4">
    <name type="scientific">Treponema rectale</name>
    <dbReference type="NCBI Taxonomy" id="744512"/>
    <lineage>
        <taxon>Bacteria</taxon>
        <taxon>Pseudomonadati</taxon>
        <taxon>Spirochaetota</taxon>
        <taxon>Spirochaetia</taxon>
        <taxon>Spirochaetales</taxon>
        <taxon>Treponemataceae</taxon>
        <taxon>Treponema</taxon>
    </lineage>
</organism>
<dbReference type="PANTHER" id="PTHR30535">
    <property type="entry name" value="VITAMIN B12-BINDING PROTEIN"/>
    <property type="match status" value="1"/>
</dbReference>
<gene>
    <name evidence="3" type="ORF">HNP77_001240</name>
</gene>
<feature type="domain" description="Fe/B12 periplasmic-binding" evidence="2">
    <location>
        <begin position="25"/>
        <end position="274"/>
    </location>
</feature>
<dbReference type="PANTHER" id="PTHR30535:SF34">
    <property type="entry name" value="MOLYBDATE-BINDING PROTEIN MOLA"/>
    <property type="match status" value="1"/>
</dbReference>
<dbReference type="PROSITE" id="PS50983">
    <property type="entry name" value="FE_B12_PBP"/>
    <property type="match status" value="1"/>
</dbReference>
<dbReference type="NCBIfam" id="NF038402">
    <property type="entry name" value="TroA_like"/>
    <property type="match status" value="1"/>
</dbReference>
<dbReference type="EMBL" id="JACHFR010000002">
    <property type="protein sequence ID" value="MBB5218871.1"/>
    <property type="molecule type" value="Genomic_DNA"/>
</dbReference>
<reference evidence="3 4" key="1">
    <citation type="submission" date="2020-08" db="EMBL/GenBank/DDBJ databases">
        <title>Genomic Encyclopedia of Type Strains, Phase IV (KMG-IV): sequencing the most valuable type-strain genomes for metagenomic binning, comparative biology and taxonomic classification.</title>
        <authorList>
            <person name="Goeker M."/>
        </authorList>
    </citation>
    <scope>NUCLEOTIDE SEQUENCE [LARGE SCALE GENOMIC DNA]</scope>
    <source>
        <strain evidence="3 4">DSM 103679</strain>
    </source>
</reference>